<organism evidence="1">
    <name type="scientific">freshwater metagenome</name>
    <dbReference type="NCBI Taxonomy" id="449393"/>
    <lineage>
        <taxon>unclassified sequences</taxon>
        <taxon>metagenomes</taxon>
        <taxon>ecological metagenomes</taxon>
    </lineage>
</organism>
<dbReference type="GO" id="GO:0006355">
    <property type="term" value="P:regulation of DNA-templated transcription"/>
    <property type="evidence" value="ECO:0007669"/>
    <property type="project" value="InterPro"/>
</dbReference>
<protein>
    <submittedName>
        <fullName evidence="1">Unannotated protein</fullName>
    </submittedName>
</protein>
<accession>A0A6J6LFB1</accession>
<gene>
    <name evidence="1" type="ORF">UFOPK2295_00094</name>
</gene>
<dbReference type="GO" id="GO:0003677">
    <property type="term" value="F:DNA binding"/>
    <property type="evidence" value="ECO:0007669"/>
    <property type="project" value="InterPro"/>
</dbReference>
<dbReference type="Gene3D" id="1.10.10.10">
    <property type="entry name" value="Winged helix-like DNA-binding domain superfamily/Winged helix DNA-binding domain"/>
    <property type="match status" value="1"/>
</dbReference>
<dbReference type="InterPro" id="IPR036388">
    <property type="entry name" value="WH-like_DNA-bd_sf"/>
</dbReference>
<dbReference type="InterPro" id="IPR016032">
    <property type="entry name" value="Sig_transdc_resp-reg_C-effctor"/>
</dbReference>
<name>A0A6J6LFB1_9ZZZZ</name>
<evidence type="ECO:0000313" key="1">
    <source>
        <dbReference type="EMBL" id="CAB4659888.1"/>
    </source>
</evidence>
<dbReference type="EMBL" id="CAEZWV010000001">
    <property type="protein sequence ID" value="CAB4659888.1"/>
    <property type="molecule type" value="Genomic_DNA"/>
</dbReference>
<proteinExistence type="predicted"/>
<reference evidence="1" key="1">
    <citation type="submission" date="2020-05" db="EMBL/GenBank/DDBJ databases">
        <authorList>
            <person name="Chiriac C."/>
            <person name="Salcher M."/>
            <person name="Ghai R."/>
            <person name="Kavagutti S V."/>
        </authorList>
    </citation>
    <scope>NUCLEOTIDE SEQUENCE</scope>
</reference>
<dbReference type="SUPFAM" id="SSF46894">
    <property type="entry name" value="C-terminal effector domain of the bipartite response regulators"/>
    <property type="match status" value="1"/>
</dbReference>
<sequence>MVETTDSAHSPPTALDLHVLRLLVESQGKIIGRDFLARQTGLESASARRIDASLVAIRRWLGADALVTVRRRGWMLTDNGHKAAETFMLQQVDTSQ</sequence>
<dbReference type="AlphaFoldDB" id="A0A6J6LFB1"/>